<comment type="similarity">
    <text evidence="1">Belongs to the UDP-glycosyltransferase family.</text>
</comment>
<dbReference type="PANTHER" id="PTHR48049:SF75">
    <property type="entry name" value="UDP-RHAMNOSE:RHAMNOSYLTRANSFERASE 1"/>
    <property type="match status" value="1"/>
</dbReference>
<evidence type="ECO:0000313" key="5">
    <source>
        <dbReference type="Proteomes" id="UP000195402"/>
    </source>
</evidence>
<comment type="caution">
    <text evidence="4">The sequence shown here is derived from an EMBL/GenBank/DDBJ whole genome shotgun (WGS) entry which is preliminary data.</text>
</comment>
<dbReference type="Pfam" id="PF00201">
    <property type="entry name" value="UDPGT"/>
    <property type="match status" value="1"/>
</dbReference>
<dbReference type="InterPro" id="IPR002213">
    <property type="entry name" value="UDP_glucos_trans"/>
</dbReference>
<dbReference type="GO" id="GO:0035251">
    <property type="term" value="F:UDP-glucosyltransferase activity"/>
    <property type="evidence" value="ECO:0007669"/>
    <property type="project" value="InterPro"/>
</dbReference>
<protein>
    <submittedName>
        <fullName evidence="4">UDP-glucuronosyl/UDP-glucosyltransferase</fullName>
    </submittedName>
</protein>
<dbReference type="Proteomes" id="UP000195402">
    <property type="component" value="Unassembled WGS sequence"/>
</dbReference>
<dbReference type="OMA" id="LMMFPWL"/>
<dbReference type="CDD" id="cd03784">
    <property type="entry name" value="GT1_Gtf-like"/>
    <property type="match status" value="1"/>
</dbReference>
<evidence type="ECO:0000256" key="3">
    <source>
        <dbReference type="ARBA" id="ARBA00022679"/>
    </source>
</evidence>
<dbReference type="FunFam" id="3.40.50.2000:FF:000088">
    <property type="entry name" value="Glycosyltransferase"/>
    <property type="match status" value="1"/>
</dbReference>
<sequence length="479" mass="53795">MAKEHHHVVMFPWLAFGHMLPFLELSKNLAAKGIRISFISTPRNIQRLPTLPANLVNHINLVEIGLPSVDGLPVDSEATIDLKLEEVQYLKKAYDKLQGPFERFLDQISPDLIIFDFAPYWIPEIAAKFRVPSAFFSVFSAATLAFLGPPSELRSGHRSRPEDFTAAPDWIPFPSTVSFRLDQAVRICKNINFPDISGKSSGERWAETVEGSDFVMVRGCREFEGEYVNLLHKLYQKPVFPIGLLPPQCSVGRSSDMTAENRSDMFSWLDKQAHRSVVFVGFGSEYKMTIDQVHELAFGLELSKLPFLWVLRKPEGIDRADLLPSGFEDRTKARGLVCVGWAPQVEILAHMAIGGCLSHSGWGSIIESLSYGHAQILLPMMADQGLNAKLLVEKGTGLEVERNEDGTFSRDAVAKSMRLVLIDPEGEPLRLKAAKMRNIISYQDLHEDYLNRFVQHLDSYKKQGHSVSKEAAKEEFPAE</sequence>
<dbReference type="SUPFAM" id="SSF53756">
    <property type="entry name" value="UDP-Glycosyltransferase/glycogen phosphorylase"/>
    <property type="match status" value="1"/>
</dbReference>
<dbReference type="AlphaFoldDB" id="A0A200PUG0"/>
<dbReference type="FunFam" id="3.40.50.2000:FF:000037">
    <property type="entry name" value="Glycosyltransferase"/>
    <property type="match status" value="1"/>
</dbReference>
<dbReference type="OrthoDB" id="5835829at2759"/>
<organism evidence="4 5">
    <name type="scientific">Macleaya cordata</name>
    <name type="common">Five-seeded plume-poppy</name>
    <name type="synonym">Bocconia cordata</name>
    <dbReference type="NCBI Taxonomy" id="56857"/>
    <lineage>
        <taxon>Eukaryota</taxon>
        <taxon>Viridiplantae</taxon>
        <taxon>Streptophyta</taxon>
        <taxon>Embryophyta</taxon>
        <taxon>Tracheophyta</taxon>
        <taxon>Spermatophyta</taxon>
        <taxon>Magnoliopsida</taxon>
        <taxon>Ranunculales</taxon>
        <taxon>Papaveraceae</taxon>
        <taxon>Papaveroideae</taxon>
        <taxon>Macleaya</taxon>
    </lineage>
</organism>
<reference evidence="4 5" key="1">
    <citation type="journal article" date="2017" name="Mol. Plant">
        <title>The Genome of Medicinal Plant Macleaya cordata Provides New Insights into Benzylisoquinoline Alkaloids Metabolism.</title>
        <authorList>
            <person name="Liu X."/>
            <person name="Liu Y."/>
            <person name="Huang P."/>
            <person name="Ma Y."/>
            <person name="Qing Z."/>
            <person name="Tang Q."/>
            <person name="Cao H."/>
            <person name="Cheng P."/>
            <person name="Zheng Y."/>
            <person name="Yuan Z."/>
            <person name="Zhou Y."/>
            <person name="Liu J."/>
            <person name="Tang Z."/>
            <person name="Zhuo Y."/>
            <person name="Zhang Y."/>
            <person name="Yu L."/>
            <person name="Huang J."/>
            <person name="Yang P."/>
            <person name="Peng Q."/>
            <person name="Zhang J."/>
            <person name="Jiang W."/>
            <person name="Zhang Z."/>
            <person name="Lin K."/>
            <person name="Ro D.K."/>
            <person name="Chen X."/>
            <person name="Xiong X."/>
            <person name="Shang Y."/>
            <person name="Huang S."/>
            <person name="Zeng J."/>
        </authorList>
    </citation>
    <scope>NUCLEOTIDE SEQUENCE [LARGE SCALE GENOMIC DNA]</scope>
    <source>
        <strain evidence="5">cv. BLH2017</strain>
        <tissue evidence="4">Root</tissue>
    </source>
</reference>
<keyword evidence="5" id="KW-1185">Reference proteome</keyword>
<keyword evidence="2" id="KW-0328">Glycosyltransferase</keyword>
<dbReference type="Gene3D" id="3.40.50.2000">
    <property type="entry name" value="Glycogen Phosphorylase B"/>
    <property type="match status" value="2"/>
</dbReference>
<name>A0A200PUG0_MACCD</name>
<keyword evidence="3 4" id="KW-0808">Transferase</keyword>
<dbReference type="EMBL" id="MVGT01004037">
    <property type="protein sequence ID" value="OVA01841.1"/>
    <property type="molecule type" value="Genomic_DNA"/>
</dbReference>
<evidence type="ECO:0000256" key="2">
    <source>
        <dbReference type="ARBA" id="ARBA00022676"/>
    </source>
</evidence>
<gene>
    <name evidence="4" type="ORF">BVC80_9075g88</name>
</gene>
<dbReference type="PANTHER" id="PTHR48049">
    <property type="entry name" value="GLYCOSYLTRANSFERASE"/>
    <property type="match status" value="1"/>
</dbReference>
<accession>A0A200PUG0</accession>
<dbReference type="InterPro" id="IPR050481">
    <property type="entry name" value="UDP-glycosyltransf_plant"/>
</dbReference>
<evidence type="ECO:0000256" key="1">
    <source>
        <dbReference type="ARBA" id="ARBA00009995"/>
    </source>
</evidence>
<evidence type="ECO:0000313" key="4">
    <source>
        <dbReference type="EMBL" id="OVA01841.1"/>
    </source>
</evidence>
<proteinExistence type="inferred from homology"/>
<dbReference type="InParanoid" id="A0A200PUG0"/>